<name>A0A8J4XZ29_CHIOP</name>
<accession>A0A8J4XZ29</accession>
<proteinExistence type="predicted"/>
<feature type="compositionally biased region" description="Basic and acidic residues" evidence="1">
    <location>
        <begin position="24"/>
        <end position="35"/>
    </location>
</feature>
<evidence type="ECO:0000313" key="3">
    <source>
        <dbReference type="Proteomes" id="UP000770661"/>
    </source>
</evidence>
<evidence type="ECO:0000256" key="1">
    <source>
        <dbReference type="SAM" id="MobiDB-lite"/>
    </source>
</evidence>
<gene>
    <name evidence="2" type="ORF">GWK47_054097</name>
</gene>
<feature type="compositionally biased region" description="Basic residues" evidence="1">
    <location>
        <begin position="100"/>
        <end position="112"/>
    </location>
</feature>
<reference evidence="2" key="1">
    <citation type="submission" date="2020-07" db="EMBL/GenBank/DDBJ databases">
        <title>The High-quality genome of the commercially important snow crab, Chionoecetes opilio.</title>
        <authorList>
            <person name="Jeong J.-H."/>
            <person name="Ryu S."/>
        </authorList>
    </citation>
    <scope>NUCLEOTIDE SEQUENCE</scope>
    <source>
        <strain evidence="2">MADBK_172401_WGS</strain>
        <tissue evidence="2">Digestive gland</tissue>
    </source>
</reference>
<feature type="compositionally biased region" description="Low complexity" evidence="1">
    <location>
        <begin position="168"/>
        <end position="182"/>
    </location>
</feature>
<sequence>MERLGEAQPRTQRPVRPGQRKWLRWRDFKAFDHHSLSKAGHTPREDEPQPSTGIPGNRRDEKGPTEGTGRGEEQKMVASGPKRHRAALGLTIDPLEKKGKTVRGKGTRRNTKRPQNPHLHRHTHCPDPQLTRGRPGTTKPPPPAYGRAGRGVGRGSENYVTIRPSQLTRGRPGVRPGTPRRGNNAQGRKGESRALGAYLTPQTQTPAEYI</sequence>
<evidence type="ECO:0000313" key="2">
    <source>
        <dbReference type="EMBL" id="KAG0717595.1"/>
    </source>
</evidence>
<keyword evidence="3" id="KW-1185">Reference proteome</keyword>
<dbReference type="EMBL" id="JACEEZ010017366">
    <property type="protein sequence ID" value="KAG0717595.1"/>
    <property type="molecule type" value="Genomic_DNA"/>
</dbReference>
<protein>
    <submittedName>
        <fullName evidence="2">Uncharacterized protein</fullName>
    </submittedName>
</protein>
<organism evidence="2 3">
    <name type="scientific">Chionoecetes opilio</name>
    <name type="common">Atlantic snow crab</name>
    <name type="synonym">Cancer opilio</name>
    <dbReference type="NCBI Taxonomy" id="41210"/>
    <lineage>
        <taxon>Eukaryota</taxon>
        <taxon>Metazoa</taxon>
        <taxon>Ecdysozoa</taxon>
        <taxon>Arthropoda</taxon>
        <taxon>Crustacea</taxon>
        <taxon>Multicrustacea</taxon>
        <taxon>Malacostraca</taxon>
        <taxon>Eumalacostraca</taxon>
        <taxon>Eucarida</taxon>
        <taxon>Decapoda</taxon>
        <taxon>Pleocyemata</taxon>
        <taxon>Brachyura</taxon>
        <taxon>Eubrachyura</taxon>
        <taxon>Majoidea</taxon>
        <taxon>Majidae</taxon>
        <taxon>Chionoecetes</taxon>
    </lineage>
</organism>
<feature type="compositionally biased region" description="Polar residues" evidence="1">
    <location>
        <begin position="200"/>
        <end position="210"/>
    </location>
</feature>
<comment type="caution">
    <text evidence="2">The sequence shown here is derived from an EMBL/GenBank/DDBJ whole genome shotgun (WGS) entry which is preliminary data.</text>
</comment>
<feature type="region of interest" description="Disordered" evidence="1">
    <location>
        <begin position="1"/>
        <end position="210"/>
    </location>
</feature>
<dbReference type="AlphaFoldDB" id="A0A8J4XZ29"/>
<feature type="compositionally biased region" description="Basic and acidic residues" evidence="1">
    <location>
        <begin position="57"/>
        <end position="75"/>
    </location>
</feature>
<dbReference type="Proteomes" id="UP000770661">
    <property type="component" value="Unassembled WGS sequence"/>
</dbReference>